<dbReference type="Proteomes" id="UP001211907">
    <property type="component" value="Unassembled WGS sequence"/>
</dbReference>
<gene>
    <name evidence="2" type="primary">SPHK1</name>
    <name evidence="2" type="ORF">HK100_003541</name>
</gene>
<evidence type="ECO:0000313" key="3">
    <source>
        <dbReference type="Proteomes" id="UP001211907"/>
    </source>
</evidence>
<dbReference type="PANTHER" id="PTHR12358">
    <property type="entry name" value="SPHINGOSINE KINASE"/>
    <property type="match status" value="1"/>
</dbReference>
<dbReference type="Gene3D" id="3.40.50.10330">
    <property type="entry name" value="Probable inorganic polyphosphate/atp-NAD kinase, domain 1"/>
    <property type="match status" value="1"/>
</dbReference>
<accession>A0AAD5SU79</accession>
<comment type="caution">
    <text evidence="2">The sequence shown here is derived from an EMBL/GenBank/DDBJ whole genome shotgun (WGS) entry which is preliminary data.</text>
</comment>
<dbReference type="SUPFAM" id="SSF111331">
    <property type="entry name" value="NAD kinase/diacylglycerol kinase-like"/>
    <property type="match status" value="1"/>
</dbReference>
<dbReference type="AlphaFoldDB" id="A0AAD5SU79"/>
<organism evidence="2 3">
    <name type="scientific">Physocladia obscura</name>
    <dbReference type="NCBI Taxonomy" id="109957"/>
    <lineage>
        <taxon>Eukaryota</taxon>
        <taxon>Fungi</taxon>
        <taxon>Fungi incertae sedis</taxon>
        <taxon>Chytridiomycota</taxon>
        <taxon>Chytridiomycota incertae sedis</taxon>
        <taxon>Chytridiomycetes</taxon>
        <taxon>Chytridiales</taxon>
        <taxon>Chytriomycetaceae</taxon>
        <taxon>Physocladia</taxon>
    </lineage>
</organism>
<dbReference type="PANTHER" id="PTHR12358:SF31">
    <property type="entry name" value="ACYLGLYCEROL KINASE, MITOCHONDRIAL"/>
    <property type="match status" value="1"/>
</dbReference>
<dbReference type="InterPro" id="IPR016064">
    <property type="entry name" value="NAD/diacylglycerol_kinase_sf"/>
</dbReference>
<keyword evidence="2" id="KW-0808">Transferase</keyword>
<name>A0AAD5SU79_9FUNG</name>
<dbReference type="PROSITE" id="PS50146">
    <property type="entry name" value="DAGK"/>
    <property type="match status" value="1"/>
</dbReference>
<dbReference type="SMART" id="SM00046">
    <property type="entry name" value="DAGKc"/>
    <property type="match status" value="1"/>
</dbReference>
<dbReference type="EMBL" id="JADGJH010001899">
    <property type="protein sequence ID" value="KAJ3107674.1"/>
    <property type="molecule type" value="Genomic_DNA"/>
</dbReference>
<protein>
    <submittedName>
        <fullName evidence="2">Sphingosine kinase 1</fullName>
    </submittedName>
</protein>
<keyword evidence="3" id="KW-1185">Reference proteome</keyword>
<evidence type="ECO:0000313" key="2">
    <source>
        <dbReference type="EMBL" id="KAJ3107674.1"/>
    </source>
</evidence>
<evidence type="ECO:0000259" key="1">
    <source>
        <dbReference type="PROSITE" id="PS50146"/>
    </source>
</evidence>
<dbReference type="GO" id="GO:0001727">
    <property type="term" value="F:lipid kinase activity"/>
    <property type="evidence" value="ECO:0007669"/>
    <property type="project" value="TreeGrafter"/>
</dbReference>
<dbReference type="GO" id="GO:0005737">
    <property type="term" value="C:cytoplasm"/>
    <property type="evidence" value="ECO:0007669"/>
    <property type="project" value="TreeGrafter"/>
</dbReference>
<dbReference type="Pfam" id="PF00781">
    <property type="entry name" value="DAGK_cat"/>
    <property type="match status" value="1"/>
</dbReference>
<dbReference type="GO" id="GO:0046512">
    <property type="term" value="P:sphingosine biosynthetic process"/>
    <property type="evidence" value="ECO:0007669"/>
    <property type="project" value="TreeGrafter"/>
</dbReference>
<feature type="domain" description="DAGKc" evidence="1">
    <location>
        <begin position="70"/>
        <end position="216"/>
    </location>
</feature>
<dbReference type="InterPro" id="IPR001206">
    <property type="entry name" value="Diacylglycerol_kinase_cat_dom"/>
</dbReference>
<dbReference type="InterPro" id="IPR050187">
    <property type="entry name" value="Lipid_Phosphate_FormReg"/>
</dbReference>
<dbReference type="GO" id="GO:0016773">
    <property type="term" value="F:phosphotransferase activity, alcohol group as acceptor"/>
    <property type="evidence" value="ECO:0007669"/>
    <property type="project" value="UniProtKB-ARBA"/>
</dbReference>
<keyword evidence="2" id="KW-0418">Kinase</keyword>
<proteinExistence type="predicted"/>
<sequence length="370" mass="40566">MIVGITLLIVLVLAVFAIPRFLAVLNAATDDIQTNPTAALLKYPQLNADLAIFKAQLKTIRRQKASPNVLAQKSILVVCNPISGSKSALSVYHALVKPALVLLGISHTLIITSRANHARILIRDDVSLLKKYDGVLVLGGDGTLNQIINGFYEACGGDMPLFRSRSKTFSFGIIPTGTCNGFSASLKALTPLEALLNLAKCTTLKPVDLYKITSHTKSKQSEQKTIQLSQLDMHCLSAGIIAEHDYLTESVLRSNPLRMTLAPLIVIARKKAYPGKLYLHGVPFTKEEQRKSNLRDFTKLRACDDDDVDSDIEKKSRPGWRVIDDEFIFMSVINTAKAAHNQWFVPSAKPDDGAIYCIAFDTGENNAGFL</sequence>
<dbReference type="Gene3D" id="2.60.200.40">
    <property type="match status" value="1"/>
</dbReference>
<reference evidence="2" key="1">
    <citation type="submission" date="2020-05" db="EMBL/GenBank/DDBJ databases">
        <title>Phylogenomic resolution of chytrid fungi.</title>
        <authorList>
            <person name="Stajich J.E."/>
            <person name="Amses K."/>
            <person name="Simmons R."/>
            <person name="Seto K."/>
            <person name="Myers J."/>
            <person name="Bonds A."/>
            <person name="Quandt C.A."/>
            <person name="Barry K."/>
            <person name="Liu P."/>
            <person name="Grigoriev I."/>
            <person name="Longcore J.E."/>
            <person name="James T.Y."/>
        </authorList>
    </citation>
    <scope>NUCLEOTIDE SEQUENCE</scope>
    <source>
        <strain evidence="2">JEL0513</strain>
    </source>
</reference>
<dbReference type="InterPro" id="IPR017438">
    <property type="entry name" value="ATP-NAD_kinase_N"/>
</dbReference>
<dbReference type="GO" id="GO:0016020">
    <property type="term" value="C:membrane"/>
    <property type="evidence" value="ECO:0007669"/>
    <property type="project" value="TreeGrafter"/>
</dbReference>